<dbReference type="Pfam" id="PF03865">
    <property type="entry name" value="ShlB"/>
    <property type="match status" value="1"/>
</dbReference>
<evidence type="ECO:0000256" key="4">
    <source>
        <dbReference type="ARBA" id="ARBA00022452"/>
    </source>
</evidence>
<dbReference type="InterPro" id="IPR051544">
    <property type="entry name" value="TPS_OM_transporter"/>
</dbReference>
<sequence>METAIVMRFEARVCGLAAGLSQVAAAVLLAVPAVAGAQQAADAPEPGAIQEQLDRERRDLEAAQQPGDEGPVLDVPEMRSGKLPETGERFTLKGVRFTESTVIPEERLRAIASDYVGREVGFDDLNEMVARINRIYDERGQLTARAMIPPQRLDDGILRVTIVEGRLGSLRIEGNTYTHEDYIRSVIPVAPGEFVDVPALRQRLQTLNRLSGLRYSAGLEAGEGFGESNVRVDVREPQRWRAQVFANTNGSDSTGQYQAGTFLVVNGPRGVSDRLVVYGIGAEGLASGYLGYEMPVTDSGGRLNVSATYTRTKIVGGGFEQLDITGDSKQVSASYIGPWMNWGQTVLDWNARASWLDSGSEISGGTLSDTKLYRLGTGVVLRGVGASGARWRVSQELVVNRSDVFGEETQTYATFPGEATYAHPFTPRISGLVKGSWQYAIKDQFASPSYYQAGGQSSVRGYDRGVLSAARGGAVSAEAHWRVHPTTDLFYFVDYGFVEGRSQDFEQLRSTGAGVSAGTGTNWNASLTVGVPLRDVTQDQDSYRIHAQLSYSFGS</sequence>
<keyword evidence="7" id="KW-0472">Membrane</keyword>
<evidence type="ECO:0000256" key="6">
    <source>
        <dbReference type="ARBA" id="ARBA00022927"/>
    </source>
</evidence>
<keyword evidence="4" id="KW-1134">Transmembrane beta strand</keyword>
<dbReference type="AlphaFoldDB" id="A0A5B8RC50"/>
<dbReference type="PANTHER" id="PTHR34597">
    <property type="entry name" value="SLR1661 PROTEIN"/>
    <property type="match status" value="1"/>
</dbReference>
<feature type="domain" description="POTRA" evidence="10">
    <location>
        <begin position="90"/>
        <end position="165"/>
    </location>
</feature>
<dbReference type="Gene3D" id="2.40.160.50">
    <property type="entry name" value="membrane protein fhac: a member of the omp85/tpsb transporter family"/>
    <property type="match status" value="1"/>
</dbReference>
<dbReference type="InterPro" id="IPR013686">
    <property type="entry name" value="Polypept-transport_assoc_ShlB"/>
</dbReference>
<dbReference type="GO" id="GO:0046819">
    <property type="term" value="P:protein secretion by the type V secretion system"/>
    <property type="evidence" value="ECO:0007669"/>
    <property type="project" value="TreeGrafter"/>
</dbReference>
<name>A0A5B8RC50_9ZZZZ</name>
<accession>A0A5B8RC50</accession>
<keyword evidence="5" id="KW-0812">Transmembrane</keyword>
<evidence type="ECO:0000256" key="2">
    <source>
        <dbReference type="ARBA" id="ARBA00009055"/>
    </source>
</evidence>
<dbReference type="InterPro" id="IPR005565">
    <property type="entry name" value="Hemolysn_activator_HlyB_C"/>
</dbReference>
<evidence type="ECO:0000256" key="9">
    <source>
        <dbReference type="SAM" id="MobiDB-lite"/>
    </source>
</evidence>
<evidence type="ECO:0000259" key="10">
    <source>
        <dbReference type="PROSITE" id="PS51779"/>
    </source>
</evidence>
<dbReference type="InterPro" id="IPR034746">
    <property type="entry name" value="POTRA"/>
</dbReference>
<protein>
    <submittedName>
        <fullName evidence="11">Heme/hemopexin transporter protein HuxB</fullName>
    </submittedName>
</protein>
<evidence type="ECO:0000256" key="8">
    <source>
        <dbReference type="ARBA" id="ARBA00023237"/>
    </source>
</evidence>
<proteinExistence type="inferred from homology"/>
<keyword evidence="3" id="KW-0813">Transport</keyword>
<feature type="region of interest" description="Disordered" evidence="9">
    <location>
        <begin position="61"/>
        <end position="85"/>
    </location>
</feature>
<dbReference type="PROSITE" id="PS51779">
    <property type="entry name" value="POTRA"/>
    <property type="match status" value="1"/>
</dbReference>
<feature type="compositionally biased region" description="Basic and acidic residues" evidence="9">
    <location>
        <begin position="76"/>
        <end position="85"/>
    </location>
</feature>
<reference evidence="11" key="1">
    <citation type="submission" date="2019-06" db="EMBL/GenBank/DDBJ databases">
        <authorList>
            <person name="Murdoch R.W."/>
            <person name="Fathepure B."/>
        </authorList>
    </citation>
    <scope>NUCLEOTIDE SEQUENCE</scope>
</reference>
<organism evidence="11">
    <name type="scientific">uncultured organism</name>
    <dbReference type="NCBI Taxonomy" id="155900"/>
    <lineage>
        <taxon>unclassified sequences</taxon>
        <taxon>environmental samples</taxon>
    </lineage>
</organism>
<dbReference type="Pfam" id="PF08479">
    <property type="entry name" value="POTRA_2"/>
    <property type="match status" value="1"/>
</dbReference>
<evidence type="ECO:0000256" key="3">
    <source>
        <dbReference type="ARBA" id="ARBA00022448"/>
    </source>
</evidence>
<dbReference type="EMBL" id="MN079140">
    <property type="protein sequence ID" value="QEA06380.1"/>
    <property type="molecule type" value="Genomic_DNA"/>
</dbReference>
<evidence type="ECO:0000313" key="11">
    <source>
        <dbReference type="EMBL" id="QEA06380.1"/>
    </source>
</evidence>
<comment type="subcellular location">
    <subcellularLocation>
        <location evidence="1">Cell outer membrane</location>
    </subcellularLocation>
</comment>
<evidence type="ECO:0000256" key="5">
    <source>
        <dbReference type="ARBA" id="ARBA00022692"/>
    </source>
</evidence>
<keyword evidence="8" id="KW-0998">Cell outer membrane</keyword>
<evidence type="ECO:0000256" key="1">
    <source>
        <dbReference type="ARBA" id="ARBA00004442"/>
    </source>
</evidence>
<keyword evidence="6" id="KW-0653">Protein transport</keyword>
<evidence type="ECO:0000256" key="7">
    <source>
        <dbReference type="ARBA" id="ARBA00023136"/>
    </source>
</evidence>
<comment type="similarity">
    <text evidence="2">Belongs to the TPS (TC 1.B.20) family.</text>
</comment>
<gene>
    <name evidence="11" type="primary">hxuB</name>
    <name evidence="11" type="ORF">KBTEX_02715</name>
</gene>
<dbReference type="PANTHER" id="PTHR34597:SF1">
    <property type="entry name" value="HEME_HEMOPEXIN TRANSPORTER PROTEIN HUXB"/>
    <property type="match status" value="1"/>
</dbReference>
<dbReference type="Gene3D" id="3.10.20.310">
    <property type="entry name" value="membrane protein fhac"/>
    <property type="match status" value="1"/>
</dbReference>
<dbReference type="GO" id="GO:0008320">
    <property type="term" value="F:protein transmembrane transporter activity"/>
    <property type="evidence" value="ECO:0007669"/>
    <property type="project" value="TreeGrafter"/>
</dbReference>